<dbReference type="CDD" id="cd00077">
    <property type="entry name" value="HDc"/>
    <property type="match status" value="1"/>
</dbReference>
<dbReference type="InterPro" id="IPR003607">
    <property type="entry name" value="HD/PDEase_dom"/>
</dbReference>
<accession>A0A192D5D8</accession>
<reference evidence="2 3" key="1">
    <citation type="submission" date="2016-05" db="EMBL/GenBank/DDBJ databases">
        <title>Compelete Genome Sequence of Bacteriochlorophyll-Synthesizing Bacterium Porphyrobacter neustonensis DSM 9434.</title>
        <authorList>
            <person name="Shi X.-L."/>
            <person name="Wu Y.-H."/>
            <person name="Cheng H."/>
            <person name="Xu L."/>
            <person name="Zhang X.-Q."/>
            <person name="Wang C.-S."/>
            <person name="Xu X.-W."/>
        </authorList>
    </citation>
    <scope>NUCLEOTIDE SEQUENCE [LARGE SCALE GENOMIC DNA]</scope>
    <source>
        <strain evidence="2 3">DSM 9434</strain>
    </source>
</reference>
<proteinExistence type="predicted"/>
<dbReference type="Pfam" id="PF13487">
    <property type="entry name" value="HD_5"/>
    <property type="match status" value="1"/>
</dbReference>
<name>A0A192D5D8_9SPHN</name>
<dbReference type="Proteomes" id="UP000078263">
    <property type="component" value="Chromosome"/>
</dbReference>
<protein>
    <recommendedName>
        <fullName evidence="1">HD-GYP domain-containing protein</fullName>
    </recommendedName>
</protein>
<dbReference type="PROSITE" id="PS51832">
    <property type="entry name" value="HD_GYP"/>
    <property type="match status" value="1"/>
</dbReference>
<dbReference type="PANTHER" id="PTHR43155">
    <property type="entry name" value="CYCLIC DI-GMP PHOSPHODIESTERASE PA4108-RELATED"/>
    <property type="match status" value="1"/>
</dbReference>
<dbReference type="GO" id="GO:0008081">
    <property type="term" value="F:phosphoric diester hydrolase activity"/>
    <property type="evidence" value="ECO:0007669"/>
    <property type="project" value="UniProtKB-ARBA"/>
</dbReference>
<evidence type="ECO:0000313" key="3">
    <source>
        <dbReference type="Proteomes" id="UP000078263"/>
    </source>
</evidence>
<dbReference type="PANTHER" id="PTHR43155:SF2">
    <property type="entry name" value="CYCLIC DI-GMP PHOSPHODIESTERASE PA4108"/>
    <property type="match status" value="1"/>
</dbReference>
<keyword evidence="3" id="KW-1185">Reference proteome</keyword>
<dbReference type="SUPFAM" id="SSF109604">
    <property type="entry name" value="HD-domain/PDEase-like"/>
    <property type="match status" value="1"/>
</dbReference>
<dbReference type="KEGG" id="pns:A9D12_10085"/>
<dbReference type="Gene3D" id="1.10.3210.10">
    <property type="entry name" value="Hypothetical protein af1432"/>
    <property type="match status" value="1"/>
</dbReference>
<sequence>MLKQIAVSELELGMFVHKFEGSWFEHPFWKARFLLDDAERLATIKASRISAVVIDTERGRDIVPHPASAAAYEVPGAKPPAYDGPERRMRNLRRRVAVQVAADRRVSMEDELAAAATIAEKARDKLNNAFIAARLGRALDVRKVEPVVSDILASVRRNPQAFSGLMRCKLKNEQVFRHALSVSALMVALADRMKLPAADIHNCGLAGLLLDIGVNYLPHAVEPPGGDYRNLGEPVWQQHVVLGHRALVNDGGLPQLVLDACLYHHERIDGRGYPQQLAGDKIPLIARMAAICDSFDFHLTGTDRSHALDPAAAIAAMRDEPGAYDPEILRLFIETVGLYPVGSFVVLASQKVAMVIDEDRKDPLRPVVQAFYSLGSGERILPHRITLAQGNDNERIMGIADLTGLDLPEDAQLRELVFLSTYRNAAQG</sequence>
<dbReference type="OrthoDB" id="9802066at2"/>
<evidence type="ECO:0000313" key="2">
    <source>
        <dbReference type="EMBL" id="ANK13231.1"/>
    </source>
</evidence>
<dbReference type="RefSeq" id="WP_068351414.1">
    <property type="nucleotide sequence ID" value="NZ_CP016033.1"/>
</dbReference>
<evidence type="ECO:0000259" key="1">
    <source>
        <dbReference type="PROSITE" id="PS51832"/>
    </source>
</evidence>
<dbReference type="STRING" id="1112.A9D12_10085"/>
<feature type="domain" description="HD-GYP" evidence="1">
    <location>
        <begin position="153"/>
        <end position="348"/>
    </location>
</feature>
<dbReference type="EMBL" id="CP016033">
    <property type="protein sequence ID" value="ANK13231.1"/>
    <property type="molecule type" value="Genomic_DNA"/>
</dbReference>
<dbReference type="InterPro" id="IPR037522">
    <property type="entry name" value="HD_GYP_dom"/>
</dbReference>
<dbReference type="InterPro" id="IPR021812">
    <property type="entry name" value="DUF3391"/>
</dbReference>
<dbReference type="Pfam" id="PF11871">
    <property type="entry name" value="DUF3391"/>
    <property type="match status" value="1"/>
</dbReference>
<dbReference type="AlphaFoldDB" id="A0A192D5D8"/>
<gene>
    <name evidence="2" type="ORF">A9D12_10085</name>
</gene>
<organism evidence="2 3">
    <name type="scientific">Erythrobacter neustonensis</name>
    <dbReference type="NCBI Taxonomy" id="1112"/>
    <lineage>
        <taxon>Bacteria</taxon>
        <taxon>Pseudomonadati</taxon>
        <taxon>Pseudomonadota</taxon>
        <taxon>Alphaproteobacteria</taxon>
        <taxon>Sphingomonadales</taxon>
        <taxon>Erythrobacteraceae</taxon>
        <taxon>Erythrobacter/Porphyrobacter group</taxon>
        <taxon>Erythrobacter</taxon>
    </lineage>
</organism>